<evidence type="ECO:0000259" key="16">
    <source>
        <dbReference type="Pfam" id="PF01030"/>
    </source>
</evidence>
<dbReference type="InterPro" id="IPR006212">
    <property type="entry name" value="Furin_repeat"/>
</dbReference>
<dbReference type="InterPro" id="IPR000494">
    <property type="entry name" value="Rcpt_L-dom"/>
</dbReference>
<name>A0A8T2PX37_9TELE</name>
<keyword evidence="9" id="KW-1133">Transmembrane helix</keyword>
<dbReference type="SUPFAM" id="SSF52058">
    <property type="entry name" value="L domain-like"/>
    <property type="match status" value="2"/>
</dbReference>
<dbReference type="InterPro" id="IPR036941">
    <property type="entry name" value="Rcpt_L-dom_sf"/>
</dbReference>
<evidence type="ECO:0000313" key="17">
    <source>
        <dbReference type="EMBL" id="KAG9355864.1"/>
    </source>
</evidence>
<evidence type="ECO:0000256" key="4">
    <source>
        <dbReference type="ARBA" id="ARBA00022679"/>
    </source>
</evidence>
<evidence type="ECO:0000256" key="7">
    <source>
        <dbReference type="ARBA" id="ARBA00022777"/>
    </source>
</evidence>
<dbReference type="InterPro" id="IPR006211">
    <property type="entry name" value="Furin-like_Cys-rich_dom"/>
</dbReference>
<dbReference type="OrthoDB" id="6219513at2759"/>
<feature type="domain" description="Furin-like cysteine-rich" evidence="15">
    <location>
        <begin position="146"/>
        <end position="270"/>
    </location>
</feature>
<dbReference type="FunFam" id="2.10.220.10:FF:000001">
    <property type="entry name" value="Receptor protein-tyrosine kinase"/>
    <property type="match status" value="1"/>
</dbReference>
<keyword evidence="4" id="KW-0808">Transferase</keyword>
<dbReference type="SMART" id="SM00261">
    <property type="entry name" value="FU"/>
    <property type="match status" value="2"/>
</dbReference>
<dbReference type="EC" id="2.7.10.1" evidence="2"/>
<dbReference type="CDD" id="cd00064">
    <property type="entry name" value="FU"/>
    <property type="match status" value="1"/>
</dbReference>
<evidence type="ECO:0000256" key="1">
    <source>
        <dbReference type="ARBA" id="ARBA00004479"/>
    </source>
</evidence>
<keyword evidence="7" id="KW-0418">Kinase</keyword>
<keyword evidence="10" id="KW-0472">Membrane</keyword>
<dbReference type="AlphaFoldDB" id="A0A8T2PX37"/>
<sequence>MLIKACLEAPASLMSLRGRGGVCQGINNRLTLLGSREDHYRNLVRVYSNCTVVLENLEITYTEAHHDLSFLKTIQEVGGYVLIALNKVDTVPLDNLRIIRGHTLYENQFALSVLSNYDSDSPTKNANFTKGLRSLPLKSLTVTKLNCAEQCSRRCKGPRPVDCCNEHCASGCTGPRPTDCLACRAFQDMGTCKDACPRLMLYDPNTHQLVVNPDGKYSFGATCVKNCPHNYVVTDHGACVRTCSADTYEVDEDGVRKCKKCEGPCPKACNGLGMGNLTNVLSINASNIDSFVNCTKINGDVSILPTTFRGDKYTKTAAMDPSKLEVFRTVKEISGFLLIQAWPKNLTSLSPFQNLEIIRGRTKQLGTVSFAATNIPISHLGLRSLKEISDGDVIIKGNRNLCYSNAQHWNKLFRSSKQGARVEDNKGTQTCVLQNHTCDEMCTADGCWGPGPTIEPREYEVDKTCVECDSECLPQNGTKTCNGRLFPKHSVFSMMWIRLQTGSASGRCGMDPPRHGWISCAAAAEAVCEIHSLSVTVSQKSSRIFKAAGDSCINLQHCRKVISVMEQQTTWGEVTLSAAVSQLQMAHCYKIQSSHCGRIPTSLQKRYVIRSTALLTQPPH</sequence>
<keyword evidence="13" id="KW-0325">Glycoprotein</keyword>
<keyword evidence="12" id="KW-0675">Receptor</keyword>
<comment type="subcellular location">
    <subcellularLocation>
        <location evidence="1">Membrane</location>
        <topology evidence="1">Single-pass type I membrane protein</topology>
    </subcellularLocation>
</comment>
<evidence type="ECO:0000256" key="8">
    <source>
        <dbReference type="ARBA" id="ARBA00022840"/>
    </source>
</evidence>
<evidence type="ECO:0000256" key="5">
    <source>
        <dbReference type="ARBA" id="ARBA00022692"/>
    </source>
</evidence>
<dbReference type="Gene3D" id="3.80.20.20">
    <property type="entry name" value="Receptor L-domain"/>
    <property type="match status" value="2"/>
</dbReference>
<evidence type="ECO:0000256" key="9">
    <source>
        <dbReference type="ARBA" id="ARBA00022989"/>
    </source>
</evidence>
<dbReference type="Proteomes" id="UP000824540">
    <property type="component" value="Unassembled WGS sequence"/>
</dbReference>
<keyword evidence="18" id="KW-1185">Reference proteome</keyword>
<dbReference type="Gene3D" id="2.10.220.10">
    <property type="entry name" value="Hormone Receptor, Insulin-like Growth Factor Receptor 1, Chain A, domain 2"/>
    <property type="match status" value="2"/>
</dbReference>
<dbReference type="SUPFAM" id="SSF57184">
    <property type="entry name" value="Growth factor receptor domain"/>
    <property type="match status" value="1"/>
</dbReference>
<dbReference type="GO" id="GO:0004714">
    <property type="term" value="F:transmembrane receptor protein tyrosine kinase activity"/>
    <property type="evidence" value="ECO:0007669"/>
    <property type="project" value="UniProtKB-EC"/>
</dbReference>
<dbReference type="InterPro" id="IPR009030">
    <property type="entry name" value="Growth_fac_rcpt_cys_sf"/>
</dbReference>
<feature type="domain" description="Receptor L-domain" evidence="16">
    <location>
        <begin position="293"/>
        <end position="412"/>
    </location>
</feature>
<dbReference type="Pfam" id="PF00757">
    <property type="entry name" value="Furin-like"/>
    <property type="match status" value="1"/>
</dbReference>
<evidence type="ECO:0000256" key="14">
    <source>
        <dbReference type="ARBA" id="ARBA00051243"/>
    </source>
</evidence>
<dbReference type="FunFam" id="3.80.20.20:FF:000005">
    <property type="entry name" value="Receptor protein-tyrosine kinase"/>
    <property type="match status" value="1"/>
</dbReference>
<evidence type="ECO:0000313" key="18">
    <source>
        <dbReference type="Proteomes" id="UP000824540"/>
    </source>
</evidence>
<keyword evidence="11" id="KW-0829">Tyrosine-protein kinase</keyword>
<accession>A0A8T2PX37</accession>
<keyword evidence="8" id="KW-0067">ATP-binding</keyword>
<comment type="catalytic activity">
    <reaction evidence="14">
        <text>L-tyrosyl-[protein] + ATP = O-phospho-L-tyrosyl-[protein] + ADP + H(+)</text>
        <dbReference type="Rhea" id="RHEA:10596"/>
        <dbReference type="Rhea" id="RHEA-COMP:10136"/>
        <dbReference type="Rhea" id="RHEA-COMP:20101"/>
        <dbReference type="ChEBI" id="CHEBI:15378"/>
        <dbReference type="ChEBI" id="CHEBI:30616"/>
        <dbReference type="ChEBI" id="CHEBI:46858"/>
        <dbReference type="ChEBI" id="CHEBI:61978"/>
        <dbReference type="ChEBI" id="CHEBI:456216"/>
        <dbReference type="EC" id="2.7.10.1"/>
    </reaction>
</comment>
<dbReference type="Pfam" id="PF01030">
    <property type="entry name" value="Recep_L_domain"/>
    <property type="match status" value="2"/>
</dbReference>
<keyword evidence="5" id="KW-0812">Transmembrane</keyword>
<evidence type="ECO:0000256" key="3">
    <source>
        <dbReference type="ARBA" id="ARBA00022553"/>
    </source>
</evidence>
<keyword evidence="3" id="KW-0597">Phosphoprotein</keyword>
<evidence type="ECO:0000256" key="2">
    <source>
        <dbReference type="ARBA" id="ARBA00011902"/>
    </source>
</evidence>
<keyword evidence="6" id="KW-0547">Nucleotide-binding</keyword>
<evidence type="ECO:0000256" key="13">
    <source>
        <dbReference type="ARBA" id="ARBA00023180"/>
    </source>
</evidence>
<feature type="domain" description="Receptor L-domain" evidence="16">
    <location>
        <begin position="49"/>
        <end position="141"/>
    </location>
</feature>
<evidence type="ECO:0000256" key="10">
    <source>
        <dbReference type="ARBA" id="ARBA00023136"/>
    </source>
</evidence>
<gene>
    <name evidence="17" type="ORF">JZ751_000706</name>
</gene>
<proteinExistence type="predicted"/>
<evidence type="ECO:0000259" key="15">
    <source>
        <dbReference type="Pfam" id="PF00757"/>
    </source>
</evidence>
<reference evidence="17" key="1">
    <citation type="thesis" date="2021" institute="BYU ScholarsArchive" country="Provo, UT, USA">
        <title>Applications of and Algorithms for Genome Assembly and Genomic Analyses with an Emphasis on Marine Teleosts.</title>
        <authorList>
            <person name="Pickett B.D."/>
        </authorList>
    </citation>
    <scope>NUCLEOTIDE SEQUENCE</scope>
    <source>
        <strain evidence="17">HI-2016</strain>
    </source>
</reference>
<dbReference type="GO" id="GO:0016020">
    <property type="term" value="C:membrane"/>
    <property type="evidence" value="ECO:0007669"/>
    <property type="project" value="UniProtKB-SubCell"/>
</dbReference>
<evidence type="ECO:0000256" key="12">
    <source>
        <dbReference type="ARBA" id="ARBA00023170"/>
    </source>
</evidence>
<dbReference type="GO" id="GO:0005524">
    <property type="term" value="F:ATP binding"/>
    <property type="evidence" value="ECO:0007669"/>
    <property type="project" value="UniProtKB-KW"/>
</dbReference>
<protein>
    <recommendedName>
        <fullName evidence="2">receptor protein-tyrosine kinase</fullName>
        <ecNumber evidence="2">2.7.10.1</ecNumber>
    </recommendedName>
</protein>
<evidence type="ECO:0000256" key="6">
    <source>
        <dbReference type="ARBA" id="ARBA00022741"/>
    </source>
</evidence>
<dbReference type="EMBL" id="JAFBMS010000001">
    <property type="protein sequence ID" value="KAG9355864.1"/>
    <property type="molecule type" value="Genomic_DNA"/>
</dbReference>
<evidence type="ECO:0000256" key="11">
    <source>
        <dbReference type="ARBA" id="ARBA00023137"/>
    </source>
</evidence>
<organism evidence="17 18">
    <name type="scientific">Albula glossodonta</name>
    <name type="common">roundjaw bonefish</name>
    <dbReference type="NCBI Taxonomy" id="121402"/>
    <lineage>
        <taxon>Eukaryota</taxon>
        <taxon>Metazoa</taxon>
        <taxon>Chordata</taxon>
        <taxon>Craniata</taxon>
        <taxon>Vertebrata</taxon>
        <taxon>Euteleostomi</taxon>
        <taxon>Actinopterygii</taxon>
        <taxon>Neopterygii</taxon>
        <taxon>Teleostei</taxon>
        <taxon>Albuliformes</taxon>
        <taxon>Albulidae</taxon>
        <taxon>Albula</taxon>
    </lineage>
</organism>
<comment type="caution">
    <text evidence="17">The sequence shown here is derived from an EMBL/GenBank/DDBJ whole genome shotgun (WGS) entry which is preliminary data.</text>
</comment>
<dbReference type="GO" id="GO:0007169">
    <property type="term" value="P:cell surface receptor protein tyrosine kinase signaling pathway"/>
    <property type="evidence" value="ECO:0007669"/>
    <property type="project" value="UniProtKB-ARBA"/>
</dbReference>